<keyword evidence="2" id="KW-0067">ATP-binding</keyword>
<gene>
    <name evidence="3" type="primary">flhG</name>
    <name evidence="3" type="ORF">ACBT_0641</name>
</gene>
<keyword evidence="3" id="KW-0966">Cell projection</keyword>
<dbReference type="AlphaFoldDB" id="A0A7L5JMX5"/>
<dbReference type="Pfam" id="PF10609">
    <property type="entry name" value="ParA"/>
    <property type="match status" value="1"/>
</dbReference>
<dbReference type="GO" id="GO:0016887">
    <property type="term" value="F:ATP hydrolysis activity"/>
    <property type="evidence" value="ECO:0007669"/>
    <property type="project" value="TreeGrafter"/>
</dbReference>
<reference evidence="3 4" key="1">
    <citation type="submission" date="2020-05" db="EMBL/GenBank/DDBJ databases">
        <title>Complete genome sequencing of Campylobacter and Arcobacter type strains.</title>
        <authorList>
            <person name="Miller W.G."/>
            <person name="Yee E."/>
        </authorList>
    </citation>
    <scope>NUCLEOTIDE SEQUENCE [LARGE SCALE GENOMIC DNA]</scope>
    <source>
        <strain evidence="3 4">LMG 21996</strain>
    </source>
</reference>
<dbReference type="Gene3D" id="3.40.50.300">
    <property type="entry name" value="P-loop containing nucleotide triphosphate hydrolases"/>
    <property type="match status" value="1"/>
</dbReference>
<keyword evidence="1" id="KW-0547">Nucleotide-binding</keyword>
<evidence type="ECO:0000256" key="2">
    <source>
        <dbReference type="ARBA" id="ARBA00022840"/>
    </source>
</evidence>
<proteinExistence type="predicted"/>
<dbReference type="PANTHER" id="PTHR43384:SF4">
    <property type="entry name" value="CELLULOSE BIOSYNTHESIS PROTEIN BCSQ-RELATED"/>
    <property type="match status" value="1"/>
</dbReference>
<evidence type="ECO:0000313" key="4">
    <source>
        <dbReference type="Proteomes" id="UP000509513"/>
    </source>
</evidence>
<accession>A0A7L5JMX5</accession>
<dbReference type="PANTHER" id="PTHR43384">
    <property type="entry name" value="SEPTUM SITE-DETERMINING PROTEIN MIND HOMOLOG, CHLOROPLASTIC-RELATED"/>
    <property type="match status" value="1"/>
</dbReference>
<dbReference type="GO" id="GO:0005829">
    <property type="term" value="C:cytosol"/>
    <property type="evidence" value="ECO:0007669"/>
    <property type="project" value="TreeGrafter"/>
</dbReference>
<dbReference type="InterPro" id="IPR050625">
    <property type="entry name" value="ParA/MinD_ATPase"/>
</dbReference>
<evidence type="ECO:0000256" key="1">
    <source>
        <dbReference type="ARBA" id="ARBA00022741"/>
    </source>
</evidence>
<sequence>MYNNVSLQASKLVELANGVKKNSYRTKLITITSGKGGVGKSTITSNLAFLLSKKGYKVAVLDADIGLANLQVLFDVKPRNSFFDYIEGKSRLEDTITKTSYENIYLFAGISSFEYSSFKNSFVFSNFIKDILALDSFDFLLVDTGAGLNDYVKEFLAISDNIVAITSTDPSALTDVYALIKMLSLNKSKLMLCFNHTKSYQIGETISNSLITLGKKNSLKADFMVKYLGNISSCTNVATTSRLRKIFANEFANDEVTLQMELVLRSLLLNIG</sequence>
<dbReference type="InterPro" id="IPR027417">
    <property type="entry name" value="P-loop_NTPase"/>
</dbReference>
<dbReference type="RefSeq" id="WP_024775502.1">
    <property type="nucleotide sequence ID" value="NZ_CP054051.1"/>
</dbReference>
<keyword evidence="3" id="KW-0969">Cilium</keyword>
<organism evidence="3 4">
    <name type="scientific">Aliarcobacter cibarius</name>
    <dbReference type="NCBI Taxonomy" id="255507"/>
    <lineage>
        <taxon>Bacteria</taxon>
        <taxon>Pseudomonadati</taxon>
        <taxon>Campylobacterota</taxon>
        <taxon>Epsilonproteobacteria</taxon>
        <taxon>Campylobacterales</taxon>
        <taxon>Arcobacteraceae</taxon>
        <taxon>Aliarcobacter</taxon>
    </lineage>
</organism>
<keyword evidence="3" id="KW-0282">Flagellum</keyword>
<name>A0A7L5JMX5_9BACT</name>
<dbReference type="Proteomes" id="UP000509513">
    <property type="component" value="Chromosome"/>
</dbReference>
<dbReference type="GO" id="GO:0009898">
    <property type="term" value="C:cytoplasmic side of plasma membrane"/>
    <property type="evidence" value="ECO:0007669"/>
    <property type="project" value="TreeGrafter"/>
</dbReference>
<dbReference type="GO" id="GO:0005524">
    <property type="term" value="F:ATP binding"/>
    <property type="evidence" value="ECO:0007669"/>
    <property type="project" value="UniProtKB-KW"/>
</dbReference>
<dbReference type="KEGG" id="acib:ACBT_0641"/>
<dbReference type="EMBL" id="CP054051">
    <property type="protein sequence ID" value="QKJ26595.1"/>
    <property type="molecule type" value="Genomic_DNA"/>
</dbReference>
<protein>
    <submittedName>
        <fullName evidence="3">Polar flagellar biogenesis regulatory protein FlhG</fullName>
    </submittedName>
</protein>
<dbReference type="GO" id="GO:0051782">
    <property type="term" value="P:negative regulation of cell division"/>
    <property type="evidence" value="ECO:0007669"/>
    <property type="project" value="TreeGrafter"/>
</dbReference>
<dbReference type="SUPFAM" id="SSF52540">
    <property type="entry name" value="P-loop containing nucleoside triphosphate hydrolases"/>
    <property type="match status" value="1"/>
</dbReference>
<evidence type="ECO:0000313" key="3">
    <source>
        <dbReference type="EMBL" id="QKJ26595.1"/>
    </source>
</evidence>
<dbReference type="InterPro" id="IPR033756">
    <property type="entry name" value="YlxH/NBP35"/>
</dbReference>